<sequence length="229" mass="25118">MKPSASIHFLPDPAKGRAVRPIPKASQGHFVGEFVFGVEKPQRVGFASLLEFKAAICTVYRPGFVDLEEQLAPMAFRKLDGKVGHHHFDYRATFSNGLRIGIAVKPSHIADRPEFRAEMRAVAEAAVPTVVDRMAVVTERNIHPIEFFNAKLFHAARRPVQEEDRVIDDLRSSLTGPVTVGHLIDQGRHGGVSLFGIARAIHGGGLRLVRKERVDHSALVAANADEVVA</sequence>
<dbReference type="Proteomes" id="UP000477083">
    <property type="component" value="Unassembled WGS sequence"/>
</dbReference>
<protein>
    <recommendedName>
        <fullName evidence="3">TnsA endonuclease N-terminal domain-containing protein</fullName>
    </recommendedName>
</protein>
<dbReference type="OrthoDB" id="7846781at2"/>
<keyword evidence="2" id="KW-1185">Reference proteome</keyword>
<dbReference type="EMBL" id="WWNR01000022">
    <property type="protein sequence ID" value="MZQ91274.1"/>
    <property type="molecule type" value="Genomic_DNA"/>
</dbReference>
<dbReference type="RefSeq" id="WP_161348657.1">
    <property type="nucleotide sequence ID" value="NZ_BMGW01000022.1"/>
</dbReference>
<comment type="caution">
    <text evidence="1">The sequence shown here is derived from an EMBL/GenBank/DDBJ whole genome shotgun (WGS) entry which is preliminary data.</text>
</comment>
<evidence type="ECO:0000313" key="2">
    <source>
        <dbReference type="Proteomes" id="UP000477083"/>
    </source>
</evidence>
<evidence type="ECO:0008006" key="3">
    <source>
        <dbReference type="Google" id="ProtNLM"/>
    </source>
</evidence>
<evidence type="ECO:0000313" key="1">
    <source>
        <dbReference type="EMBL" id="MZQ91274.1"/>
    </source>
</evidence>
<accession>A0A6L8VMG5</accession>
<dbReference type="AlphaFoldDB" id="A0A6L8VMG5"/>
<name>A0A6L8VMG5_9RHOB</name>
<gene>
    <name evidence="1" type="ORF">GS660_19495</name>
</gene>
<reference evidence="1 2" key="1">
    <citation type="submission" date="2020-01" db="EMBL/GenBank/DDBJ databases">
        <title>Frigidibacter albus SP32T (=CGMCC 1.13995T).</title>
        <authorList>
            <person name="Liao X."/>
        </authorList>
    </citation>
    <scope>NUCLEOTIDE SEQUENCE [LARGE SCALE GENOMIC DNA]</scope>
    <source>
        <strain evidence="1 2">SP32</strain>
    </source>
</reference>
<proteinExistence type="predicted"/>
<organism evidence="1 2">
    <name type="scientific">Frigidibacter albus</name>
    <dbReference type="NCBI Taxonomy" id="1465486"/>
    <lineage>
        <taxon>Bacteria</taxon>
        <taxon>Pseudomonadati</taxon>
        <taxon>Pseudomonadota</taxon>
        <taxon>Alphaproteobacteria</taxon>
        <taxon>Rhodobacterales</taxon>
        <taxon>Paracoccaceae</taxon>
        <taxon>Frigidibacter</taxon>
    </lineage>
</organism>